<evidence type="ECO:0000313" key="1">
    <source>
        <dbReference type="EMBL" id="KAA8896916.1"/>
    </source>
</evidence>
<reference evidence="1 2" key="1">
    <citation type="submission" date="2019-09" db="EMBL/GenBank/DDBJ databases">
        <title>Draft genome of the ectomycorrhizal ascomycete Sphaerosporella brunnea.</title>
        <authorList>
            <consortium name="DOE Joint Genome Institute"/>
            <person name="Benucci G.M."/>
            <person name="Marozzi G."/>
            <person name="Antonielli L."/>
            <person name="Sanchez S."/>
            <person name="Marco P."/>
            <person name="Wang X."/>
            <person name="Falini L.B."/>
            <person name="Barry K."/>
            <person name="Haridas S."/>
            <person name="Lipzen A."/>
            <person name="Labutti K."/>
            <person name="Grigoriev I.V."/>
            <person name="Murat C."/>
            <person name="Martin F."/>
            <person name="Albertini E."/>
            <person name="Donnini D."/>
            <person name="Bonito G."/>
        </authorList>
    </citation>
    <scope>NUCLEOTIDE SEQUENCE [LARGE SCALE GENOMIC DNA]</scope>
    <source>
        <strain evidence="1 2">Sb_GMNB300</strain>
    </source>
</reference>
<sequence>MKATTVTTTGPRIPALVFLKRDDVLTETSMARERSAIAKKRAALTAERAAVAEEGVCLANARAPFAKERDSVVRRSTGYSQRTELDEAAIRASFVKWRDQENASFDDKRAGYETQMKRETASFTEEILGGERQTELDLRTRMLSSPKKWEPK</sequence>
<protein>
    <submittedName>
        <fullName evidence="1">Uncharacterized protein</fullName>
    </submittedName>
</protein>
<keyword evidence="2" id="KW-1185">Reference proteome</keyword>
<proteinExistence type="predicted"/>
<evidence type="ECO:0000313" key="2">
    <source>
        <dbReference type="Proteomes" id="UP000326924"/>
    </source>
</evidence>
<gene>
    <name evidence="1" type="ORF">FN846DRAFT_910535</name>
</gene>
<dbReference type="InParanoid" id="A0A5J5EMV1"/>
<comment type="caution">
    <text evidence="1">The sequence shown here is derived from an EMBL/GenBank/DDBJ whole genome shotgun (WGS) entry which is preliminary data.</text>
</comment>
<organism evidence="1 2">
    <name type="scientific">Sphaerosporella brunnea</name>
    <dbReference type="NCBI Taxonomy" id="1250544"/>
    <lineage>
        <taxon>Eukaryota</taxon>
        <taxon>Fungi</taxon>
        <taxon>Dikarya</taxon>
        <taxon>Ascomycota</taxon>
        <taxon>Pezizomycotina</taxon>
        <taxon>Pezizomycetes</taxon>
        <taxon>Pezizales</taxon>
        <taxon>Pyronemataceae</taxon>
        <taxon>Sphaerosporella</taxon>
    </lineage>
</organism>
<dbReference type="AlphaFoldDB" id="A0A5J5EMV1"/>
<dbReference type="EMBL" id="VXIS01000205">
    <property type="protein sequence ID" value="KAA8896916.1"/>
    <property type="molecule type" value="Genomic_DNA"/>
</dbReference>
<name>A0A5J5EMV1_9PEZI</name>
<dbReference type="Proteomes" id="UP000326924">
    <property type="component" value="Unassembled WGS sequence"/>
</dbReference>
<accession>A0A5J5EMV1</accession>